<dbReference type="InterPro" id="IPR000089">
    <property type="entry name" value="Biotin_lipoyl"/>
</dbReference>
<dbReference type="InterPro" id="IPR003016">
    <property type="entry name" value="2-oxoA_DH_lipoyl-BS"/>
</dbReference>
<evidence type="ECO:0000256" key="5">
    <source>
        <dbReference type="ARBA" id="ARBA00022823"/>
    </source>
</evidence>
<keyword evidence="6 11" id="KW-0274">FAD</keyword>
<evidence type="ECO:0000256" key="3">
    <source>
        <dbReference type="ARBA" id="ARBA00022490"/>
    </source>
</evidence>
<dbReference type="SUPFAM" id="SSF55424">
    <property type="entry name" value="FAD/NAD-linked reductases, dimerisation (C-terminal) domain"/>
    <property type="match status" value="1"/>
</dbReference>
<comment type="cofactor">
    <cofactor evidence="11">
        <name>FAD</name>
        <dbReference type="ChEBI" id="CHEBI:57692"/>
    </cofactor>
    <text evidence="11">Binds 1 FAD per subunit.</text>
</comment>
<evidence type="ECO:0000313" key="13">
    <source>
        <dbReference type="EMBL" id="MCQ4638274.1"/>
    </source>
</evidence>
<dbReference type="PANTHER" id="PTHR22912:SF217">
    <property type="entry name" value="DIHYDROLIPOYL DEHYDROGENASE"/>
    <property type="match status" value="1"/>
</dbReference>
<dbReference type="RefSeq" id="WP_256133470.1">
    <property type="nucleotide sequence ID" value="NZ_JANFXK010000024.1"/>
</dbReference>
<proteinExistence type="inferred from homology"/>
<keyword evidence="9" id="KW-1015">Disulfide bond</keyword>
<dbReference type="PROSITE" id="PS00189">
    <property type="entry name" value="LIPOYL"/>
    <property type="match status" value="1"/>
</dbReference>
<feature type="domain" description="Lipoyl-binding" evidence="12">
    <location>
        <begin position="2"/>
        <end position="77"/>
    </location>
</feature>
<dbReference type="InterPro" id="IPR012999">
    <property type="entry name" value="Pyr_OxRdtase_I_AS"/>
</dbReference>
<evidence type="ECO:0000256" key="2">
    <source>
        <dbReference type="ARBA" id="ARBA00016961"/>
    </source>
</evidence>
<dbReference type="Gene3D" id="3.30.390.30">
    <property type="match status" value="1"/>
</dbReference>
<dbReference type="InterPro" id="IPR036188">
    <property type="entry name" value="FAD/NAD-bd_sf"/>
</dbReference>
<name>A0ABT1RT22_9FIRM</name>
<evidence type="ECO:0000256" key="4">
    <source>
        <dbReference type="ARBA" id="ARBA00022630"/>
    </source>
</evidence>
<comment type="caution">
    <text evidence="13">The sequence shown here is derived from an EMBL/GenBank/DDBJ whole genome shotgun (WGS) entry which is preliminary data.</text>
</comment>
<keyword evidence="3" id="KW-0963">Cytoplasm</keyword>
<evidence type="ECO:0000256" key="10">
    <source>
        <dbReference type="ARBA" id="ARBA00023284"/>
    </source>
</evidence>
<comment type="miscellaneous">
    <text evidence="11">The active site is a redox-active disulfide bond.</text>
</comment>
<dbReference type="Pfam" id="PF02852">
    <property type="entry name" value="Pyr_redox_dim"/>
    <property type="match status" value="1"/>
</dbReference>
<dbReference type="InterPro" id="IPR016156">
    <property type="entry name" value="FAD/NAD-linked_Rdtase_dimer_sf"/>
</dbReference>
<dbReference type="InterPro" id="IPR023753">
    <property type="entry name" value="FAD/NAD-binding_dom"/>
</dbReference>
<keyword evidence="7 11" id="KW-0560">Oxidoreductase</keyword>
<comment type="catalytic activity">
    <reaction evidence="11">
        <text>N(6)-[(R)-dihydrolipoyl]-L-lysyl-[protein] + NAD(+) = N(6)-[(R)-lipoyl]-L-lysyl-[protein] + NADH + H(+)</text>
        <dbReference type="Rhea" id="RHEA:15045"/>
        <dbReference type="Rhea" id="RHEA-COMP:10474"/>
        <dbReference type="Rhea" id="RHEA-COMP:10475"/>
        <dbReference type="ChEBI" id="CHEBI:15378"/>
        <dbReference type="ChEBI" id="CHEBI:57540"/>
        <dbReference type="ChEBI" id="CHEBI:57945"/>
        <dbReference type="ChEBI" id="CHEBI:83099"/>
        <dbReference type="ChEBI" id="CHEBI:83100"/>
        <dbReference type="EC" id="1.8.1.4"/>
    </reaction>
</comment>
<dbReference type="PANTHER" id="PTHR22912">
    <property type="entry name" value="DISULFIDE OXIDOREDUCTASE"/>
    <property type="match status" value="1"/>
</dbReference>
<dbReference type="GO" id="GO:0004148">
    <property type="term" value="F:dihydrolipoyl dehydrogenase (NADH) activity"/>
    <property type="evidence" value="ECO:0007669"/>
    <property type="project" value="UniProtKB-EC"/>
</dbReference>
<dbReference type="CDD" id="cd06849">
    <property type="entry name" value="lipoyl_domain"/>
    <property type="match status" value="1"/>
</dbReference>
<evidence type="ECO:0000259" key="12">
    <source>
        <dbReference type="PROSITE" id="PS50968"/>
    </source>
</evidence>
<evidence type="ECO:0000256" key="7">
    <source>
        <dbReference type="ARBA" id="ARBA00023002"/>
    </source>
</evidence>
<accession>A0ABT1RT22</accession>
<evidence type="ECO:0000256" key="6">
    <source>
        <dbReference type="ARBA" id="ARBA00022827"/>
    </source>
</evidence>
<comment type="similarity">
    <text evidence="1 11">Belongs to the class-I pyridine nucleotide-disulfide oxidoreductase family.</text>
</comment>
<dbReference type="NCBIfam" id="TIGR01350">
    <property type="entry name" value="lipoamide_DH"/>
    <property type="match status" value="1"/>
</dbReference>
<dbReference type="InterPro" id="IPR011053">
    <property type="entry name" value="Single_hybrid_motif"/>
</dbReference>
<dbReference type="InterPro" id="IPR050151">
    <property type="entry name" value="Class-I_Pyr_Nuc-Dis_Oxidored"/>
</dbReference>
<dbReference type="SUPFAM" id="SSF51905">
    <property type="entry name" value="FAD/NAD(P)-binding domain"/>
    <property type="match status" value="1"/>
</dbReference>
<dbReference type="InterPro" id="IPR006258">
    <property type="entry name" value="Lipoamide_DH"/>
</dbReference>
<protein>
    <recommendedName>
        <fullName evidence="2 11">Dihydrolipoyl dehydrogenase</fullName>
        <ecNumber evidence="11">1.8.1.4</ecNumber>
    </recommendedName>
</protein>
<evidence type="ECO:0000256" key="9">
    <source>
        <dbReference type="ARBA" id="ARBA00023157"/>
    </source>
</evidence>
<dbReference type="PRINTS" id="PR00368">
    <property type="entry name" value="FADPNR"/>
</dbReference>
<keyword evidence="8 11" id="KW-0520">NAD</keyword>
<dbReference type="EMBL" id="JANFXK010000024">
    <property type="protein sequence ID" value="MCQ4638274.1"/>
    <property type="molecule type" value="Genomic_DNA"/>
</dbReference>
<evidence type="ECO:0000256" key="11">
    <source>
        <dbReference type="RuleBase" id="RU003692"/>
    </source>
</evidence>
<dbReference type="PRINTS" id="PR00411">
    <property type="entry name" value="PNDRDTASEI"/>
</dbReference>
<keyword evidence="5" id="KW-0450">Lipoyl</keyword>
<dbReference type="Gene3D" id="3.50.50.60">
    <property type="entry name" value="FAD/NAD(P)-binding domain"/>
    <property type="match status" value="2"/>
</dbReference>
<reference evidence="13 14" key="1">
    <citation type="submission" date="2022-06" db="EMBL/GenBank/DDBJ databases">
        <title>Isolation of gut microbiota from human fecal samples.</title>
        <authorList>
            <person name="Pamer E.G."/>
            <person name="Barat B."/>
            <person name="Waligurski E."/>
            <person name="Medina S."/>
            <person name="Paddock L."/>
            <person name="Mostad J."/>
        </authorList>
    </citation>
    <scope>NUCLEOTIDE SEQUENCE [LARGE SCALE GENOMIC DNA]</scope>
    <source>
        <strain evidence="13 14">SL.3.17</strain>
    </source>
</reference>
<dbReference type="Pfam" id="PF00364">
    <property type="entry name" value="Biotin_lipoyl"/>
    <property type="match status" value="1"/>
</dbReference>
<evidence type="ECO:0000313" key="14">
    <source>
        <dbReference type="Proteomes" id="UP001524502"/>
    </source>
</evidence>
<organism evidence="13 14">
    <name type="scientific">Anaerovorax odorimutans</name>
    <dbReference type="NCBI Taxonomy" id="109327"/>
    <lineage>
        <taxon>Bacteria</taxon>
        <taxon>Bacillati</taxon>
        <taxon>Bacillota</taxon>
        <taxon>Clostridia</taxon>
        <taxon>Peptostreptococcales</taxon>
        <taxon>Anaerovoracaceae</taxon>
        <taxon>Anaerovorax</taxon>
    </lineage>
</organism>
<evidence type="ECO:0000256" key="8">
    <source>
        <dbReference type="ARBA" id="ARBA00023027"/>
    </source>
</evidence>
<dbReference type="Gene3D" id="2.40.50.100">
    <property type="match status" value="1"/>
</dbReference>
<evidence type="ECO:0000256" key="1">
    <source>
        <dbReference type="ARBA" id="ARBA00007532"/>
    </source>
</evidence>
<dbReference type="Proteomes" id="UP001524502">
    <property type="component" value="Unassembled WGS sequence"/>
</dbReference>
<gene>
    <name evidence="13" type="primary">lpdA</name>
    <name evidence="13" type="ORF">NE619_16205</name>
</gene>
<dbReference type="PROSITE" id="PS00076">
    <property type="entry name" value="PYRIDINE_REDOX_1"/>
    <property type="match status" value="1"/>
</dbReference>
<keyword evidence="4 11" id="KW-0285">Flavoprotein</keyword>
<dbReference type="InterPro" id="IPR004099">
    <property type="entry name" value="Pyr_nucl-diS_OxRdtase_dimer"/>
</dbReference>
<dbReference type="PROSITE" id="PS50968">
    <property type="entry name" value="BIOTINYL_LIPOYL"/>
    <property type="match status" value="1"/>
</dbReference>
<dbReference type="SUPFAM" id="SSF51230">
    <property type="entry name" value="Single hybrid motif"/>
    <property type="match status" value="1"/>
</dbReference>
<dbReference type="Pfam" id="PF07992">
    <property type="entry name" value="Pyr_redox_2"/>
    <property type="match status" value="1"/>
</dbReference>
<keyword evidence="10 11" id="KW-0676">Redox-active center</keyword>
<dbReference type="EC" id="1.8.1.4" evidence="11"/>
<keyword evidence="14" id="KW-1185">Reference proteome</keyword>
<sequence length="580" mass="61347">MAELIIMPKLGFNMNEGKLVQWYKGEGDSIKKGEPLFSVETDKTNMDIEATDDGVVRKLFINEGDTIPVTLPIAIVGSADEDIASMEADALAQLGADAPAAVDAAAEAEAPKAAAPKAKEPSGSAYDYEIAVIGGGPGGYVAAIKAAQMGKKTVIIEKEHMGGTCLNIGCIPTKALLRSVEALKELKESASFGVIDVDTSKAALDLKKVQERKKNVVSQLVGGVQGLLKGNGVTIENGEGVLKDSHTIEVGGKTITVENVIIATGSDVKNLPIEIDPAAKVLTSKEMLDIEEAPESMVVIGGGVIGIEFAYFLSTIGVKVSVVEFLDRILPMVDEEITIQVTGHLTEMGVDIYTSAKVTEITDKAVKFEKDGKQQEVGAQQVLMAVGRAPRLDGIDTEALGIKTERGAIVTDNTLKTSVDNIYAIGDVNGKAMLAHTASMEGIVAVENICGEKAAMDYNKIPSAIYLQPEIASVGLTEKQAIEKYGKVNVGKFPMLANGKAKVAGEERGLIKVIAEPKYGEIVGVHMYCIHATDMISEAVVAMRLESTAEEVAMSIHPHPTVSEAIHEAMHAVSGRAIHF</sequence>